<keyword evidence="3" id="KW-0808">Transferase</keyword>
<evidence type="ECO:0000259" key="2">
    <source>
        <dbReference type="Pfam" id="PF00534"/>
    </source>
</evidence>
<dbReference type="EMBL" id="FPHG01000027">
    <property type="protein sequence ID" value="SFV55143.1"/>
    <property type="molecule type" value="Genomic_DNA"/>
</dbReference>
<sequence>MKILIDPQGTLSLSRNRGIGRYTRELIKGIVRNKKEHQILIILNMLFPLQAKAFKKEFSSIIPEENFIPFYGVSPNNELNIENEWNKKTSELMLEHFVEHINPDFFLISSLFEGTGDNSVNSIKRYTKNVPTAVIFYDLIPLINPIKFLGDELTNRWYRRRIESLKRADLLLSISSSARDEALEYLDFDESRVINISTATDPSFIPTNGTDNVKEIYGITRPFLMHTSAYEERKNFEGLIEAFSFIQSEIRLQYQLVLVCGLRDNQRKTLQNLIDKSELGADEVILTGFVSDKDLIGLYRDSYLLVFPSHHEGFGLPVLEAMSCGTAVIGSNNSSIPEVINREDALFNPFSILDISEKIRKVMIDKEFHKELEKHSLIQAKEFSWDKTAIRAIEAIENFNQNNSVKKETLSTNSDLINAILEDTDSLGKSQENLAKTAIAIEKNEDVINFYNRDIDKKFKWRVEGPFDSSYSLALLNRETALALDKLGHSVALHSTEGGGDFEPNQNFLKVNLIIDKLHQNSFKMPQENVDVTSRNLYPPRVCDMNSPTNMLHHYAWEESGFPQEWVENYNNCLSSLTCLSTHIQKILIDNGVRTPMLTSGCGVDHWERVQEDRDYIIDAKSFKFLHVSSCFPRKGADILLKAYGDEFTSDDDVTLIIKTFENPHNEIDKWLEDIKKDRDNFPDVIIIKEDLTQEQLKSIYIQSDVLVGASRAEGFGLPFAEAMLSGLAVITTAWGGQLDFCNNDTAWLIDYEFTKAKTHFNISNSVWAEPSQLHLAQLMREVYALTPEERAIKSNRAREILLKEFSWEVVAQKLVDASLSLKLEYRDRVPSIGWITSWNNKCGIASYSEHLINSIDTDIDIFAHKVENTIEKDGDRVYRCWSAGDGNSLKDLERNIDQRDNEVLIIQFNYSFFDFNNFYKFLEKQIKDGRTIIIMMHSTTDAEITPHKKLEFLAPIFAKVDRILVHSISDLNRLKSYGLIDNVAIFPHGIVDWNSSIKKEQNKIFTLASYGFFLPHKGLLELIETISIIKKSIPIKLKMVNSAYPVPQSEELIKLAKSKIKELNLEENIELITDFLSDNDSLEHLNSSDLIIFPYQETGESSSASVRYGLASGKPVAVTPLGIFEDVEDASYKLSGTTPKIMAESIQKIIIEIENNTEKAKEHKEKRDIWKKEHLYSSLGKRLLSITRAL</sequence>
<feature type="domain" description="Glycosyl transferase family 1" evidence="2">
    <location>
        <begin position="1002"/>
        <end position="1166"/>
    </location>
</feature>
<feature type="domain" description="Glycosyl transferase family 1" evidence="2">
    <location>
        <begin position="614"/>
        <end position="751"/>
    </location>
</feature>
<dbReference type="InterPro" id="IPR001296">
    <property type="entry name" value="Glyco_trans_1"/>
</dbReference>
<organism evidence="3">
    <name type="scientific">hydrothermal vent metagenome</name>
    <dbReference type="NCBI Taxonomy" id="652676"/>
    <lineage>
        <taxon>unclassified sequences</taxon>
        <taxon>metagenomes</taxon>
        <taxon>ecological metagenomes</taxon>
    </lineage>
</organism>
<gene>
    <name evidence="3" type="ORF">MNB_SV-9-42</name>
</gene>
<keyword evidence="1" id="KW-0175">Coiled coil</keyword>
<feature type="domain" description="Glycosyl transferase family 1" evidence="2">
    <location>
        <begin position="220"/>
        <end position="374"/>
    </location>
</feature>
<name>A0A1W1BNQ3_9ZZZZ</name>
<evidence type="ECO:0000313" key="3">
    <source>
        <dbReference type="EMBL" id="SFV55143.1"/>
    </source>
</evidence>
<dbReference type="CDD" id="cd03801">
    <property type="entry name" value="GT4_PimA-like"/>
    <property type="match status" value="1"/>
</dbReference>
<dbReference type="SUPFAM" id="SSF53756">
    <property type="entry name" value="UDP-Glycosyltransferase/glycogen phosphorylase"/>
    <property type="match status" value="3"/>
</dbReference>
<proteinExistence type="predicted"/>
<dbReference type="PANTHER" id="PTHR46656:SF3">
    <property type="entry name" value="PUTATIVE-RELATED"/>
    <property type="match status" value="1"/>
</dbReference>
<accession>A0A1W1BNQ3</accession>
<protein>
    <submittedName>
        <fullName evidence="3">Putative Glycosyltransferase</fullName>
    </submittedName>
</protein>
<dbReference type="PANTHER" id="PTHR46656">
    <property type="entry name" value="PUTATIVE-RELATED"/>
    <property type="match status" value="1"/>
</dbReference>
<dbReference type="GO" id="GO:0016757">
    <property type="term" value="F:glycosyltransferase activity"/>
    <property type="evidence" value="ECO:0007669"/>
    <property type="project" value="InterPro"/>
</dbReference>
<feature type="coiled-coil region" evidence="1">
    <location>
        <begin position="1147"/>
        <end position="1174"/>
    </location>
</feature>
<dbReference type="CDD" id="cd03809">
    <property type="entry name" value="GT4_MtfB-like"/>
    <property type="match status" value="1"/>
</dbReference>
<reference evidence="3" key="1">
    <citation type="submission" date="2016-10" db="EMBL/GenBank/DDBJ databases">
        <authorList>
            <person name="de Groot N.N."/>
        </authorList>
    </citation>
    <scope>NUCLEOTIDE SEQUENCE</scope>
</reference>
<dbReference type="AlphaFoldDB" id="A0A1W1BNQ3"/>
<evidence type="ECO:0000256" key="1">
    <source>
        <dbReference type="SAM" id="Coils"/>
    </source>
</evidence>
<dbReference type="Pfam" id="PF00534">
    <property type="entry name" value="Glycos_transf_1"/>
    <property type="match status" value="3"/>
</dbReference>
<dbReference type="Gene3D" id="3.40.50.2000">
    <property type="entry name" value="Glycogen Phosphorylase B"/>
    <property type="match status" value="5"/>
</dbReference>